<dbReference type="EMBL" id="JSAQ01000001">
    <property type="protein sequence ID" value="KGO05775.1"/>
    <property type="molecule type" value="Genomic_DNA"/>
</dbReference>
<dbReference type="RefSeq" id="WP_035324809.1">
    <property type="nucleotide sequence ID" value="NZ_CP015125.1"/>
</dbReference>
<evidence type="ECO:0000313" key="2">
    <source>
        <dbReference type="Proteomes" id="UP000030140"/>
    </source>
</evidence>
<dbReference type="PATRIC" id="fig|1300343.5.peg.2099"/>
<dbReference type="KEGG" id="ddo:I597_2085"/>
<evidence type="ECO:0000313" key="1">
    <source>
        <dbReference type="EMBL" id="KGO05775.1"/>
    </source>
</evidence>
<comment type="caution">
    <text evidence="1">The sequence shown here is derived from an EMBL/GenBank/DDBJ whole genome shotgun (WGS) entry which is preliminary data.</text>
</comment>
<organism evidence="1 2">
    <name type="scientific">Dokdonia donghaensis DSW-1</name>
    <dbReference type="NCBI Taxonomy" id="1300343"/>
    <lineage>
        <taxon>Bacteria</taxon>
        <taxon>Pseudomonadati</taxon>
        <taxon>Bacteroidota</taxon>
        <taxon>Flavobacteriia</taxon>
        <taxon>Flavobacteriales</taxon>
        <taxon>Flavobacteriaceae</taxon>
        <taxon>Dokdonia</taxon>
    </lineage>
</organism>
<dbReference type="AlphaFoldDB" id="A0A0A2GZB9"/>
<evidence type="ECO:0008006" key="3">
    <source>
        <dbReference type="Google" id="ProtNLM"/>
    </source>
</evidence>
<reference evidence="1 2" key="1">
    <citation type="submission" date="2014-10" db="EMBL/GenBank/DDBJ databases">
        <title>Draft genome sequence of the proteorhodopsin-containing marine bacterium Dokdonia donghaensis.</title>
        <authorList>
            <person name="Gomez-Consarnau L."/>
            <person name="Gonzalez J.M."/>
            <person name="Riedel T."/>
            <person name="Jaenicke S."/>
            <person name="Wagner-Doebler I."/>
            <person name="Fuhrman J.A."/>
        </authorList>
    </citation>
    <scope>NUCLEOTIDE SEQUENCE [LARGE SCALE GENOMIC DNA]</scope>
    <source>
        <strain evidence="1 2">DSW-1</strain>
    </source>
</reference>
<dbReference type="Proteomes" id="UP000030140">
    <property type="component" value="Unassembled WGS sequence"/>
</dbReference>
<dbReference type="OrthoDB" id="1144359at2"/>
<keyword evidence="2" id="KW-1185">Reference proteome</keyword>
<name>A0A0A2GZB9_9FLAO</name>
<sequence>MKITKEFEFGKIHIEDNIVIGVMNEGSHIDPLSNRLLLSYCEEIFEKKPFAYLSYRKNSYSVDPTVYIDAANHYGLKAIAVVSQNSLSETNVAIEKQFFNQPFEIFKTTDEAKNWLTQVLI</sequence>
<proteinExistence type="predicted"/>
<accession>A0A0A2GZB9</accession>
<gene>
    <name evidence="1" type="ORF">NV36_02235</name>
</gene>
<dbReference type="InterPro" id="IPR036513">
    <property type="entry name" value="STAS_dom_sf"/>
</dbReference>
<protein>
    <recommendedName>
        <fullName evidence="3">STAS/SEC14 domain-containing protein</fullName>
    </recommendedName>
</protein>
<dbReference type="SUPFAM" id="SSF52091">
    <property type="entry name" value="SpoIIaa-like"/>
    <property type="match status" value="1"/>
</dbReference>